<feature type="compositionally biased region" description="Basic and acidic residues" evidence="1">
    <location>
        <begin position="347"/>
        <end position="360"/>
    </location>
</feature>
<organism evidence="2 3">
    <name type="scientific">Neorhizobium turbinariae</name>
    <dbReference type="NCBI Taxonomy" id="2937795"/>
    <lineage>
        <taxon>Bacteria</taxon>
        <taxon>Pseudomonadati</taxon>
        <taxon>Pseudomonadota</taxon>
        <taxon>Alphaproteobacteria</taxon>
        <taxon>Hyphomicrobiales</taxon>
        <taxon>Rhizobiaceae</taxon>
        <taxon>Rhizobium/Agrobacterium group</taxon>
        <taxon>Neorhizobium</taxon>
    </lineage>
</organism>
<feature type="region of interest" description="Disordered" evidence="1">
    <location>
        <begin position="411"/>
        <end position="564"/>
    </location>
</feature>
<protein>
    <submittedName>
        <fullName evidence="2">Uncharacterized protein</fullName>
    </submittedName>
</protein>
<name>A0ABT0IVT7_9HYPH</name>
<feature type="region of interest" description="Disordered" evidence="1">
    <location>
        <begin position="163"/>
        <end position="203"/>
    </location>
</feature>
<feature type="compositionally biased region" description="Low complexity" evidence="1">
    <location>
        <begin position="257"/>
        <end position="271"/>
    </location>
</feature>
<sequence length="564" mass="58808">MLPLVRTTSTSFSEQQPLPPHTLLRQRMGANAPAQEAVVSLSNALSGGRSNALALSAQVQLAQGTSVFAETVGRLIKLPRREGETLSDYTKRLFEAIKALNPAERATVERSLNQLVRGITLQLLNQVLANPAGPEAARFAVNLETAKLLEGDLAAKAAVNSYQQNGGAEPAPGTAPRVAANAPKPVDATRADTTAPAQNAAPTAQASNAIKAAASPSATSAFAELAAEAAQADEAPVPQNSSPTGETVDDLPDGAKADAAAAKAGQVAKQALEGRATPAGGRPVPATVTTPETGKPATALPASTPQGTPKQAHTAQVADPGHLLYEQAGEEWSLEPKRQEQAAAARLPEHRGEALRKTPADKASISAVAQWLAEAFDEDGFPTVATAAASRNASPEQQALRALLNADQPAAEAAQARATAADGQAGMRPPSATASENSADDVSPQATRAQQDATAMPRPVTTEVSDKMVVPMTLPPVMRDGVPLAYVPYPPEERERDPEERKTRAVSATDEDGESQQGQDGQAFHHAEEDDRQDEPEADASEDNEETDSSSPANDLYWRMAGWA</sequence>
<feature type="compositionally biased region" description="Polar residues" evidence="1">
    <location>
        <begin position="444"/>
        <end position="453"/>
    </location>
</feature>
<gene>
    <name evidence="2" type="ORF">M0654_18605</name>
</gene>
<feature type="region of interest" description="Disordered" evidence="1">
    <location>
        <begin position="331"/>
        <end position="362"/>
    </location>
</feature>
<feature type="region of interest" description="Disordered" evidence="1">
    <location>
        <begin position="226"/>
        <end position="315"/>
    </location>
</feature>
<dbReference type="RefSeq" id="WP_248684365.1">
    <property type="nucleotide sequence ID" value="NZ_JALPRY010000023.1"/>
</dbReference>
<evidence type="ECO:0000313" key="3">
    <source>
        <dbReference type="Proteomes" id="UP001202827"/>
    </source>
</evidence>
<feature type="compositionally biased region" description="Acidic residues" evidence="1">
    <location>
        <begin position="530"/>
        <end position="548"/>
    </location>
</feature>
<comment type="caution">
    <text evidence="2">The sequence shown here is derived from an EMBL/GenBank/DDBJ whole genome shotgun (WGS) entry which is preliminary data.</text>
</comment>
<dbReference type="EMBL" id="JALPRY010000023">
    <property type="protein sequence ID" value="MCK8781994.1"/>
    <property type="molecule type" value="Genomic_DNA"/>
</dbReference>
<feature type="compositionally biased region" description="Basic and acidic residues" evidence="1">
    <location>
        <begin position="491"/>
        <end position="503"/>
    </location>
</feature>
<feature type="compositionally biased region" description="Low complexity" evidence="1">
    <location>
        <begin position="191"/>
        <end position="203"/>
    </location>
</feature>
<dbReference type="Proteomes" id="UP001202827">
    <property type="component" value="Unassembled WGS sequence"/>
</dbReference>
<accession>A0ABT0IVT7</accession>
<evidence type="ECO:0000256" key="1">
    <source>
        <dbReference type="SAM" id="MobiDB-lite"/>
    </source>
</evidence>
<feature type="compositionally biased region" description="Polar residues" evidence="1">
    <location>
        <begin position="301"/>
        <end position="314"/>
    </location>
</feature>
<feature type="compositionally biased region" description="Low complexity" evidence="1">
    <location>
        <begin position="411"/>
        <end position="425"/>
    </location>
</feature>
<evidence type="ECO:0000313" key="2">
    <source>
        <dbReference type="EMBL" id="MCK8781994.1"/>
    </source>
</evidence>
<keyword evidence="3" id="KW-1185">Reference proteome</keyword>
<proteinExistence type="predicted"/>
<reference evidence="2 3" key="1">
    <citation type="submission" date="2022-04" db="EMBL/GenBank/DDBJ databases">
        <title>Rhizobium coralii sp. nov., isolated from coral Turbinaria peltata.</title>
        <authorList>
            <person name="Sun H."/>
        </authorList>
    </citation>
    <scope>NUCLEOTIDE SEQUENCE [LARGE SCALE GENOMIC DNA]</scope>
    <source>
        <strain evidence="2 3">NTR19</strain>
    </source>
</reference>
<feature type="compositionally biased region" description="Low complexity" evidence="1">
    <location>
        <begin position="226"/>
        <end position="235"/>
    </location>
</feature>